<dbReference type="EMBL" id="CP036274">
    <property type="protein sequence ID" value="QDU30828.1"/>
    <property type="molecule type" value="Genomic_DNA"/>
</dbReference>
<dbReference type="RefSeq" id="WP_145096922.1">
    <property type="nucleotide sequence ID" value="NZ_CP036274.1"/>
</dbReference>
<accession>A0A517YKV0</accession>
<dbReference type="KEGG" id="aagg:ETAA8_59770"/>
<evidence type="ECO:0000256" key="2">
    <source>
        <dbReference type="ARBA" id="ARBA00022692"/>
    </source>
</evidence>
<organism evidence="6 7">
    <name type="scientific">Anatilimnocola aggregata</name>
    <dbReference type="NCBI Taxonomy" id="2528021"/>
    <lineage>
        <taxon>Bacteria</taxon>
        <taxon>Pseudomonadati</taxon>
        <taxon>Planctomycetota</taxon>
        <taxon>Planctomycetia</taxon>
        <taxon>Pirellulales</taxon>
        <taxon>Pirellulaceae</taxon>
        <taxon>Anatilimnocola</taxon>
    </lineage>
</organism>
<dbReference type="InterPro" id="IPR032808">
    <property type="entry name" value="DoxX"/>
</dbReference>
<keyword evidence="4 5" id="KW-0472">Membrane</keyword>
<evidence type="ECO:0000313" key="7">
    <source>
        <dbReference type="Proteomes" id="UP000315017"/>
    </source>
</evidence>
<dbReference type="OrthoDB" id="9811373at2"/>
<protein>
    <recommendedName>
        <fullName evidence="8">DoxX family protein</fullName>
    </recommendedName>
</protein>
<reference evidence="6 7" key="1">
    <citation type="submission" date="2019-02" db="EMBL/GenBank/DDBJ databases">
        <title>Deep-cultivation of Planctomycetes and their phenomic and genomic characterization uncovers novel biology.</title>
        <authorList>
            <person name="Wiegand S."/>
            <person name="Jogler M."/>
            <person name="Boedeker C."/>
            <person name="Pinto D."/>
            <person name="Vollmers J."/>
            <person name="Rivas-Marin E."/>
            <person name="Kohn T."/>
            <person name="Peeters S.H."/>
            <person name="Heuer A."/>
            <person name="Rast P."/>
            <person name="Oberbeckmann S."/>
            <person name="Bunk B."/>
            <person name="Jeske O."/>
            <person name="Meyerdierks A."/>
            <person name="Storesund J.E."/>
            <person name="Kallscheuer N."/>
            <person name="Luecker S."/>
            <person name="Lage O.M."/>
            <person name="Pohl T."/>
            <person name="Merkel B.J."/>
            <person name="Hornburger P."/>
            <person name="Mueller R.-W."/>
            <person name="Bruemmer F."/>
            <person name="Labrenz M."/>
            <person name="Spormann A.M."/>
            <person name="Op den Camp H."/>
            <person name="Overmann J."/>
            <person name="Amann R."/>
            <person name="Jetten M.S.M."/>
            <person name="Mascher T."/>
            <person name="Medema M.H."/>
            <person name="Devos D.P."/>
            <person name="Kaster A.-K."/>
            <person name="Ovreas L."/>
            <person name="Rohde M."/>
            <person name="Galperin M.Y."/>
            <person name="Jogler C."/>
        </authorList>
    </citation>
    <scope>NUCLEOTIDE SEQUENCE [LARGE SCALE GENOMIC DNA]</scope>
    <source>
        <strain evidence="6 7">ETA_A8</strain>
    </source>
</reference>
<keyword evidence="2 5" id="KW-0812">Transmembrane</keyword>
<name>A0A517YKV0_9BACT</name>
<evidence type="ECO:0000256" key="3">
    <source>
        <dbReference type="ARBA" id="ARBA00022989"/>
    </source>
</evidence>
<feature type="transmembrane region" description="Helical" evidence="5">
    <location>
        <begin position="107"/>
        <end position="123"/>
    </location>
</feature>
<evidence type="ECO:0000256" key="4">
    <source>
        <dbReference type="ARBA" id="ARBA00023136"/>
    </source>
</evidence>
<evidence type="ECO:0008006" key="8">
    <source>
        <dbReference type="Google" id="ProtNLM"/>
    </source>
</evidence>
<gene>
    <name evidence="6" type="ORF">ETAA8_59770</name>
</gene>
<dbReference type="Proteomes" id="UP000315017">
    <property type="component" value="Chromosome"/>
</dbReference>
<sequence length="136" mass="14999">MSQIPNQSTAVTTQPKWLTITGWVLTLLICALLTFSAVTKFIPPEGEMKAQIEKMMPLSLLPIIGMIEIGCMVVYLFPRTAVLGAALLNGYLGGAVMTHLRLEDGNFPGAIVIGVVMWLGIYLREPRLRAIMPWRT</sequence>
<comment type="subcellular location">
    <subcellularLocation>
        <location evidence="1">Membrane</location>
        <topology evidence="1">Multi-pass membrane protein</topology>
    </subcellularLocation>
</comment>
<proteinExistence type="predicted"/>
<dbReference type="GO" id="GO:0016020">
    <property type="term" value="C:membrane"/>
    <property type="evidence" value="ECO:0007669"/>
    <property type="project" value="UniProtKB-SubCell"/>
</dbReference>
<feature type="transmembrane region" description="Helical" evidence="5">
    <location>
        <begin position="58"/>
        <end position="77"/>
    </location>
</feature>
<dbReference type="Pfam" id="PF13564">
    <property type="entry name" value="DoxX_2"/>
    <property type="match status" value="1"/>
</dbReference>
<evidence type="ECO:0000256" key="1">
    <source>
        <dbReference type="ARBA" id="ARBA00004141"/>
    </source>
</evidence>
<dbReference type="AlphaFoldDB" id="A0A517YKV0"/>
<keyword evidence="3 5" id="KW-1133">Transmembrane helix</keyword>
<evidence type="ECO:0000313" key="6">
    <source>
        <dbReference type="EMBL" id="QDU30828.1"/>
    </source>
</evidence>
<feature type="transmembrane region" description="Helical" evidence="5">
    <location>
        <begin position="20"/>
        <end position="38"/>
    </location>
</feature>
<evidence type="ECO:0000256" key="5">
    <source>
        <dbReference type="SAM" id="Phobius"/>
    </source>
</evidence>
<keyword evidence="7" id="KW-1185">Reference proteome</keyword>